<keyword evidence="2 5" id="KW-0378">Hydrolase</keyword>
<dbReference type="GO" id="GO:0000270">
    <property type="term" value="P:peptidoglycan metabolic process"/>
    <property type="evidence" value="ECO:0007669"/>
    <property type="project" value="TreeGrafter"/>
</dbReference>
<name>A0A0P1GQ09_9RHOB</name>
<dbReference type="InterPro" id="IPR012338">
    <property type="entry name" value="Beta-lactam/transpept-like"/>
</dbReference>
<keyword evidence="6" id="KW-1185">Reference proteome</keyword>
<dbReference type="OrthoDB" id="5372081at2"/>
<dbReference type="SUPFAM" id="SSF56601">
    <property type="entry name" value="beta-lactamase/transpeptidase-like"/>
    <property type="match status" value="1"/>
</dbReference>
<evidence type="ECO:0000313" key="6">
    <source>
        <dbReference type="Proteomes" id="UP000052022"/>
    </source>
</evidence>
<dbReference type="GO" id="GO:0009002">
    <property type="term" value="F:serine-type D-Ala-D-Ala carboxypeptidase activity"/>
    <property type="evidence" value="ECO:0007669"/>
    <property type="project" value="UniProtKB-EC"/>
</dbReference>
<comment type="similarity">
    <text evidence="1">Belongs to the peptidase S13 family.</text>
</comment>
<dbReference type="PRINTS" id="PR00922">
    <property type="entry name" value="DADACBPTASE3"/>
</dbReference>
<dbReference type="NCBIfam" id="TIGR00666">
    <property type="entry name" value="PBP4"/>
    <property type="match status" value="1"/>
</dbReference>
<keyword evidence="5" id="KW-0645">Protease</keyword>
<evidence type="ECO:0000256" key="3">
    <source>
        <dbReference type="SAM" id="MobiDB-lite"/>
    </source>
</evidence>
<organism evidence="5 6">
    <name type="scientific">Tritonibacter multivorans</name>
    <dbReference type="NCBI Taxonomy" id="928856"/>
    <lineage>
        <taxon>Bacteria</taxon>
        <taxon>Pseudomonadati</taxon>
        <taxon>Pseudomonadota</taxon>
        <taxon>Alphaproteobacteria</taxon>
        <taxon>Rhodobacterales</taxon>
        <taxon>Paracoccaceae</taxon>
        <taxon>Tritonibacter</taxon>
    </lineage>
</organism>
<keyword evidence="5" id="KW-0121">Carboxypeptidase</keyword>
<dbReference type="Pfam" id="PF02113">
    <property type="entry name" value="Peptidase_S13"/>
    <property type="match status" value="1"/>
</dbReference>
<dbReference type="GO" id="GO:0006508">
    <property type="term" value="P:proteolysis"/>
    <property type="evidence" value="ECO:0007669"/>
    <property type="project" value="InterPro"/>
</dbReference>
<evidence type="ECO:0000313" key="5">
    <source>
        <dbReference type="EMBL" id="CUH77301.1"/>
    </source>
</evidence>
<sequence length="501" mass="54002">MISRRLFLSAALGALGTAAQAQTEGLLPFTGPDSAPRPKMRPVTGTTPGERGLEAILRAANVSGETHFAVADAATGSVLEQRDGDIGLPPASVTKALTALYALDVLGPSHRFRTRLLTTGPVTAGVLQGDLILAGGGDPTMDSDHLAALADDLKAAGVVEVRGRFLVWDRALPYVPTIDPGQPDYLGYSPAISGLALNFNRVHFEWKRAGQGWNTTLQARTAHRRPDVTMARMKIVDRSAPVFAYLHERGVDSWSVARAALGKEGARWLPVRRPGLYAADVFRTIARDKGLRLGVPEFLDQAPEGTPIAQHSSEPLTKLLKDMLKYSNNLMAEMIGLAATARIGGDMTNLASSARQMSEWARVKYGMTSSLLVDHSGLGEDSRLSATDLVRALSAAHGMGQLKPLLKQVHLKDSKGRPLYDHPVKVMAKTGTLNFVSGLGGFVTTADGRELVFAIFSADLDKRAGIARSQRERPRGAKSWNARAKRLQLQLIERWAHLHSA</sequence>
<dbReference type="EMBL" id="CYSD01000019">
    <property type="protein sequence ID" value="CUH77301.1"/>
    <property type="molecule type" value="Genomic_DNA"/>
</dbReference>
<dbReference type="PANTHER" id="PTHR30023">
    <property type="entry name" value="D-ALANYL-D-ALANINE CARBOXYPEPTIDASE"/>
    <property type="match status" value="1"/>
</dbReference>
<evidence type="ECO:0000256" key="2">
    <source>
        <dbReference type="ARBA" id="ARBA00022801"/>
    </source>
</evidence>
<reference evidence="5 6" key="1">
    <citation type="submission" date="2015-09" db="EMBL/GenBank/DDBJ databases">
        <authorList>
            <consortium name="Swine Surveillance"/>
        </authorList>
    </citation>
    <scope>NUCLEOTIDE SEQUENCE [LARGE SCALE GENOMIC DNA]</scope>
    <source>
        <strain evidence="5 6">CECT 7557</strain>
    </source>
</reference>
<dbReference type="STRING" id="928856.SAMN04488049_11719"/>
<protein>
    <submittedName>
        <fullName evidence="5">D-alanyl-D-alanine carboxypeptidase DacC</fullName>
        <ecNumber evidence="5">3.4.16.4</ecNumber>
    </submittedName>
</protein>
<feature type="region of interest" description="Disordered" evidence="3">
    <location>
        <begin position="25"/>
        <end position="51"/>
    </location>
</feature>
<evidence type="ECO:0000256" key="1">
    <source>
        <dbReference type="ARBA" id="ARBA00006096"/>
    </source>
</evidence>
<proteinExistence type="inferred from homology"/>
<accession>A0A0P1GQ09</accession>
<dbReference type="InterPro" id="IPR000667">
    <property type="entry name" value="Peptidase_S13"/>
</dbReference>
<dbReference type="PANTHER" id="PTHR30023:SF0">
    <property type="entry name" value="PENICILLIN-SENSITIVE CARBOXYPEPTIDASE A"/>
    <property type="match status" value="1"/>
</dbReference>
<feature type="chain" id="PRO_5006063658" evidence="4">
    <location>
        <begin position="22"/>
        <end position="501"/>
    </location>
</feature>
<feature type="signal peptide" evidence="4">
    <location>
        <begin position="1"/>
        <end position="21"/>
    </location>
</feature>
<evidence type="ECO:0000256" key="4">
    <source>
        <dbReference type="SAM" id="SignalP"/>
    </source>
</evidence>
<dbReference type="EC" id="3.4.16.4" evidence="5"/>
<dbReference type="AlphaFoldDB" id="A0A0P1GQ09"/>
<dbReference type="Proteomes" id="UP000052022">
    <property type="component" value="Unassembled WGS sequence"/>
</dbReference>
<dbReference type="Gene3D" id="3.40.710.10">
    <property type="entry name" value="DD-peptidase/beta-lactamase superfamily"/>
    <property type="match status" value="2"/>
</dbReference>
<keyword evidence="4" id="KW-0732">Signal</keyword>
<dbReference type="Gene3D" id="3.50.80.20">
    <property type="entry name" value="D-Ala-D-Ala carboxypeptidase C, peptidase S13"/>
    <property type="match status" value="1"/>
</dbReference>
<dbReference type="RefSeq" id="WP_082626533.1">
    <property type="nucleotide sequence ID" value="NZ_CYSD01000019.1"/>
</dbReference>
<gene>
    <name evidence="5" type="primary">dacC_1</name>
    <name evidence="5" type="ORF">TRM7557_01306</name>
</gene>